<gene>
    <name evidence="3" type="ORF">IQ251_11355</name>
</gene>
<feature type="transmembrane region" description="Helical" evidence="2">
    <location>
        <begin position="92"/>
        <end position="113"/>
    </location>
</feature>
<dbReference type="Proteomes" id="UP000598360">
    <property type="component" value="Unassembled WGS sequence"/>
</dbReference>
<evidence type="ECO:0008006" key="5">
    <source>
        <dbReference type="Google" id="ProtNLM"/>
    </source>
</evidence>
<sequence>MGEDSGERDALRAVADRVTGDQVFGEPVRQGGTTLLPVAEVRFGGGRGGGGDSGGGTGSGSGAGGVARPVGAFAVREDGSVVWHPAVSVNRIVLGGQIALASVLVTAALAFGCRRRKRC</sequence>
<keyword evidence="2" id="KW-1133">Transmembrane helix</keyword>
<evidence type="ECO:0000313" key="3">
    <source>
        <dbReference type="EMBL" id="MBE9375038.1"/>
    </source>
</evidence>
<protein>
    <recommendedName>
        <fullName evidence="5">Sporulation protein</fullName>
    </recommendedName>
</protein>
<reference evidence="3" key="1">
    <citation type="submission" date="2020-10" db="EMBL/GenBank/DDBJ databases">
        <title>Diversity and distribution of actinomycetes associated with coral in the coast of Hainan.</title>
        <authorList>
            <person name="Li F."/>
        </authorList>
    </citation>
    <scope>NUCLEOTIDE SEQUENCE</scope>
    <source>
        <strain evidence="3">HNM0983</strain>
    </source>
</reference>
<keyword evidence="2" id="KW-0472">Membrane</keyword>
<dbReference type="AlphaFoldDB" id="A0A929G1U7"/>
<keyword evidence="4" id="KW-1185">Reference proteome</keyword>
<organism evidence="3 4">
    <name type="scientific">Saccharopolyspora montiporae</name>
    <dbReference type="NCBI Taxonomy" id="2781240"/>
    <lineage>
        <taxon>Bacteria</taxon>
        <taxon>Bacillati</taxon>
        <taxon>Actinomycetota</taxon>
        <taxon>Actinomycetes</taxon>
        <taxon>Pseudonocardiales</taxon>
        <taxon>Pseudonocardiaceae</taxon>
        <taxon>Saccharopolyspora</taxon>
    </lineage>
</organism>
<comment type="caution">
    <text evidence="3">The sequence shown here is derived from an EMBL/GenBank/DDBJ whole genome shotgun (WGS) entry which is preliminary data.</text>
</comment>
<proteinExistence type="predicted"/>
<accession>A0A929G1U7</accession>
<keyword evidence="2" id="KW-0812">Transmembrane</keyword>
<name>A0A929G1U7_9PSEU</name>
<feature type="compositionally biased region" description="Gly residues" evidence="1">
    <location>
        <begin position="43"/>
        <end position="63"/>
    </location>
</feature>
<evidence type="ECO:0000256" key="1">
    <source>
        <dbReference type="SAM" id="MobiDB-lite"/>
    </source>
</evidence>
<evidence type="ECO:0000256" key="2">
    <source>
        <dbReference type="SAM" id="Phobius"/>
    </source>
</evidence>
<dbReference type="RefSeq" id="WP_193928480.1">
    <property type="nucleotide sequence ID" value="NZ_JADEYC010000018.1"/>
</dbReference>
<evidence type="ECO:0000313" key="4">
    <source>
        <dbReference type="Proteomes" id="UP000598360"/>
    </source>
</evidence>
<dbReference type="EMBL" id="JADEYC010000018">
    <property type="protein sequence ID" value="MBE9375038.1"/>
    <property type="molecule type" value="Genomic_DNA"/>
</dbReference>
<feature type="region of interest" description="Disordered" evidence="1">
    <location>
        <begin position="42"/>
        <end position="63"/>
    </location>
</feature>